<sequence length="202" mass="21708">MGELGRSLAGALRLVFLDKTAAARFPADRAGALRSFWVFLALLPGLVALDTVERWMGHPLVLVGEAPPTAPMAPLARAIPSLLLTYTISTLAYFLMVERILHLQGNGALFPRLVAGFNWSGVVALIVVLPLAALAHTGWLSTPMALSIVWVSYFWNLFYEAYVARAVLGTGWITATGFVFLDVVTTELASNLVRGPLMAAVG</sequence>
<dbReference type="Proteomes" id="UP000320516">
    <property type="component" value="Unassembled WGS sequence"/>
</dbReference>
<accession>A0A560JV58</accession>
<organism evidence="2 3">
    <name type="scientific">Nitrospirillum amazonense</name>
    <dbReference type="NCBI Taxonomy" id="28077"/>
    <lineage>
        <taxon>Bacteria</taxon>
        <taxon>Pseudomonadati</taxon>
        <taxon>Pseudomonadota</taxon>
        <taxon>Alphaproteobacteria</taxon>
        <taxon>Rhodospirillales</taxon>
        <taxon>Azospirillaceae</taxon>
        <taxon>Nitrospirillum</taxon>
    </lineage>
</organism>
<keyword evidence="1" id="KW-0472">Membrane</keyword>
<feature type="transmembrane region" description="Helical" evidence="1">
    <location>
        <begin position="31"/>
        <end position="49"/>
    </location>
</feature>
<feature type="transmembrane region" description="Helical" evidence="1">
    <location>
        <begin position="162"/>
        <end position="181"/>
    </location>
</feature>
<evidence type="ECO:0000313" key="3">
    <source>
        <dbReference type="Proteomes" id="UP000320516"/>
    </source>
</evidence>
<keyword evidence="1" id="KW-1133">Transmembrane helix</keyword>
<gene>
    <name evidence="2" type="ORF">FBZ87_10498</name>
</gene>
<reference evidence="2 3" key="1">
    <citation type="submission" date="2019-06" db="EMBL/GenBank/DDBJ databases">
        <title>Genomic Encyclopedia of Type Strains, Phase IV (KMG-V): Genome sequencing to study the core and pangenomes of soil and plant-associated prokaryotes.</title>
        <authorList>
            <person name="Whitman W."/>
        </authorList>
    </citation>
    <scope>NUCLEOTIDE SEQUENCE [LARGE SCALE GENOMIC DNA]</scope>
    <source>
        <strain evidence="2 3">BR 12005</strain>
    </source>
</reference>
<name>A0A560JV58_9PROT</name>
<evidence type="ECO:0000313" key="2">
    <source>
        <dbReference type="EMBL" id="TWB75003.1"/>
    </source>
</evidence>
<dbReference type="EMBL" id="VITV01000004">
    <property type="protein sequence ID" value="TWB75003.1"/>
    <property type="molecule type" value="Genomic_DNA"/>
</dbReference>
<protein>
    <recommendedName>
        <fullName evidence="4">Yip1-like protein</fullName>
    </recommendedName>
</protein>
<feature type="transmembrane region" description="Helical" evidence="1">
    <location>
        <begin position="109"/>
        <end position="132"/>
    </location>
</feature>
<evidence type="ECO:0000256" key="1">
    <source>
        <dbReference type="SAM" id="Phobius"/>
    </source>
</evidence>
<evidence type="ECO:0008006" key="4">
    <source>
        <dbReference type="Google" id="ProtNLM"/>
    </source>
</evidence>
<feature type="transmembrane region" description="Helical" evidence="1">
    <location>
        <begin position="138"/>
        <end position="155"/>
    </location>
</feature>
<dbReference type="AlphaFoldDB" id="A0A560JV58"/>
<comment type="caution">
    <text evidence="2">The sequence shown here is derived from an EMBL/GenBank/DDBJ whole genome shotgun (WGS) entry which is preliminary data.</text>
</comment>
<proteinExistence type="predicted"/>
<keyword evidence="1" id="KW-0812">Transmembrane</keyword>
<feature type="transmembrane region" description="Helical" evidence="1">
    <location>
        <begin position="78"/>
        <end position="97"/>
    </location>
</feature>